<dbReference type="InterPro" id="IPR005018">
    <property type="entry name" value="DOMON_domain"/>
</dbReference>
<evidence type="ECO:0000256" key="8">
    <source>
        <dbReference type="PIRSR" id="PIRSR037471-1"/>
    </source>
</evidence>
<keyword evidence="8" id="KW-0479">Metal-binding</keyword>
<dbReference type="Pfam" id="PF04526">
    <property type="entry name" value="DUF568"/>
    <property type="match status" value="1"/>
</dbReference>
<dbReference type="PROSITE" id="PS50939">
    <property type="entry name" value="CYTOCHROME_B561"/>
    <property type="match status" value="1"/>
</dbReference>
<feature type="transmembrane region" description="Helical" evidence="9">
    <location>
        <begin position="309"/>
        <end position="332"/>
    </location>
</feature>
<keyword evidence="4" id="KW-0732">Signal</keyword>
<dbReference type="OMA" id="ICVNIFK"/>
<name>A0A200QE93_MACCD</name>
<protein>
    <submittedName>
        <fullName evidence="12">Cytochrome b561</fullName>
    </submittedName>
</protein>
<dbReference type="PANTHER" id="PTHR23130">
    <property type="entry name" value="CYTOCHROME B561 AND DOMON DOMAIN-CONTAINING PROTEIN"/>
    <property type="match status" value="1"/>
</dbReference>
<evidence type="ECO:0000256" key="5">
    <source>
        <dbReference type="ARBA" id="ARBA00022982"/>
    </source>
</evidence>
<gene>
    <name evidence="12" type="ORF">BVC80_5797g3</name>
    <name evidence="13" type="ORF">BVC80_9101g311</name>
</gene>
<evidence type="ECO:0000256" key="1">
    <source>
        <dbReference type="ARBA" id="ARBA00004370"/>
    </source>
</evidence>
<keyword evidence="7 9" id="KW-0472">Membrane</keyword>
<keyword evidence="6 9" id="KW-1133">Transmembrane helix</keyword>
<dbReference type="OrthoDB" id="19261at2759"/>
<dbReference type="GO" id="GO:0016020">
    <property type="term" value="C:membrane"/>
    <property type="evidence" value="ECO:0007669"/>
    <property type="project" value="UniProtKB-SubCell"/>
</dbReference>
<dbReference type="SMART" id="SM00665">
    <property type="entry name" value="B561"/>
    <property type="match status" value="1"/>
</dbReference>
<dbReference type="PIRSF" id="PIRSF037471">
    <property type="entry name" value="UCP037471"/>
    <property type="match status" value="1"/>
</dbReference>
<dbReference type="InterPro" id="IPR006593">
    <property type="entry name" value="Cyt_b561/ferric_Rdtase_TM"/>
</dbReference>
<feature type="binding site" description="axial binding residue" evidence="8">
    <location>
        <position position="244"/>
    </location>
    <ligand>
        <name>heme b</name>
        <dbReference type="ChEBI" id="CHEBI:60344"/>
        <label>1</label>
    </ligand>
    <ligandPart>
        <name>Fe</name>
        <dbReference type="ChEBI" id="CHEBI:18248"/>
    </ligandPart>
</feature>
<dbReference type="Gene3D" id="1.20.120.1770">
    <property type="match status" value="1"/>
</dbReference>
<dbReference type="STRING" id="56857.A0A200QE93"/>
<evidence type="ECO:0000256" key="3">
    <source>
        <dbReference type="ARBA" id="ARBA00022692"/>
    </source>
</evidence>
<keyword evidence="3 9" id="KW-0812">Transmembrane</keyword>
<dbReference type="GO" id="GO:0046872">
    <property type="term" value="F:metal ion binding"/>
    <property type="evidence" value="ECO:0007669"/>
    <property type="project" value="UniProtKB-KW"/>
</dbReference>
<dbReference type="InterPro" id="IPR017214">
    <property type="entry name" value="UCP037471"/>
</dbReference>
<dbReference type="Proteomes" id="UP000195402">
    <property type="component" value="Unassembled WGS sequence"/>
</dbReference>
<dbReference type="AlphaFoldDB" id="A0A200QE93"/>
<dbReference type="PANTHER" id="PTHR23130:SF175">
    <property type="entry name" value="CYTOCHROME B561 AND DOMON DOMAIN-CONTAINING PROTEIN"/>
    <property type="match status" value="1"/>
</dbReference>
<comment type="subcellular location">
    <subcellularLocation>
        <location evidence="1">Membrane</location>
    </subcellularLocation>
</comment>
<dbReference type="EMBL" id="MVGT01002051">
    <property type="protein sequence ID" value="OVA09766.1"/>
    <property type="molecule type" value="Genomic_DNA"/>
</dbReference>
<organism evidence="12 14">
    <name type="scientific">Macleaya cordata</name>
    <name type="common">Five-seeded plume-poppy</name>
    <name type="synonym">Bocconia cordata</name>
    <dbReference type="NCBI Taxonomy" id="56857"/>
    <lineage>
        <taxon>Eukaryota</taxon>
        <taxon>Viridiplantae</taxon>
        <taxon>Streptophyta</taxon>
        <taxon>Embryophyta</taxon>
        <taxon>Tracheophyta</taxon>
        <taxon>Spermatophyta</taxon>
        <taxon>Magnoliopsida</taxon>
        <taxon>Ranunculales</taxon>
        <taxon>Papaveraceae</taxon>
        <taxon>Papaveroideae</taxon>
        <taxon>Macleaya</taxon>
    </lineage>
</organism>
<keyword evidence="2" id="KW-0813">Transport</keyword>
<feature type="binding site" description="axial binding residue" evidence="8">
    <location>
        <position position="313"/>
    </location>
    <ligand>
        <name>heme b</name>
        <dbReference type="ChEBI" id="CHEBI:60344"/>
        <label>1</label>
    </ligand>
    <ligandPart>
        <name>Fe</name>
        <dbReference type="ChEBI" id="CHEBI:18248"/>
    </ligandPart>
</feature>
<evidence type="ECO:0000313" key="13">
    <source>
        <dbReference type="EMBL" id="OVA09766.1"/>
    </source>
</evidence>
<feature type="transmembrane region" description="Helical" evidence="9">
    <location>
        <begin position="242"/>
        <end position="264"/>
    </location>
</feature>
<evidence type="ECO:0000256" key="7">
    <source>
        <dbReference type="ARBA" id="ARBA00023136"/>
    </source>
</evidence>
<feature type="transmembrane region" description="Helical" evidence="9">
    <location>
        <begin position="210"/>
        <end position="230"/>
    </location>
</feature>
<accession>A0A200QE93</accession>
<evidence type="ECO:0000256" key="4">
    <source>
        <dbReference type="ARBA" id="ARBA00022729"/>
    </source>
</evidence>
<evidence type="ECO:0000313" key="14">
    <source>
        <dbReference type="Proteomes" id="UP000195402"/>
    </source>
</evidence>
<reference evidence="12 14" key="1">
    <citation type="journal article" date="2017" name="Mol. Plant">
        <title>The Genome of Medicinal Plant Macleaya cordata Provides New Insights into Benzylisoquinoline Alkaloids Metabolism.</title>
        <authorList>
            <person name="Liu X."/>
            <person name="Liu Y."/>
            <person name="Huang P."/>
            <person name="Ma Y."/>
            <person name="Qing Z."/>
            <person name="Tang Q."/>
            <person name="Cao H."/>
            <person name="Cheng P."/>
            <person name="Zheng Y."/>
            <person name="Yuan Z."/>
            <person name="Zhou Y."/>
            <person name="Liu J."/>
            <person name="Tang Z."/>
            <person name="Zhuo Y."/>
            <person name="Zhang Y."/>
            <person name="Yu L."/>
            <person name="Huang J."/>
            <person name="Yang P."/>
            <person name="Peng Q."/>
            <person name="Zhang J."/>
            <person name="Jiang W."/>
            <person name="Zhang Z."/>
            <person name="Lin K."/>
            <person name="Ro D.K."/>
            <person name="Chen X."/>
            <person name="Xiong X."/>
            <person name="Shang Y."/>
            <person name="Huang S."/>
            <person name="Zeng J."/>
        </authorList>
    </citation>
    <scope>NUCLEOTIDE SEQUENCE [LARGE SCALE GENOMIC DNA]</scope>
    <source>
        <strain evidence="12">BLH2017</strain>
        <strain evidence="14">cv. BLH2017</strain>
        <tissue evidence="12">Root</tissue>
    </source>
</reference>
<feature type="binding site" description="axial binding residue" evidence="8">
    <location>
        <position position="277"/>
    </location>
    <ligand>
        <name>heme b</name>
        <dbReference type="ChEBI" id="CHEBI:60344"/>
        <label>1</label>
    </ligand>
    <ligandPart>
        <name>Fe</name>
        <dbReference type="ChEBI" id="CHEBI:18248"/>
    </ligandPart>
</feature>
<evidence type="ECO:0000259" key="10">
    <source>
        <dbReference type="PROSITE" id="PS50836"/>
    </source>
</evidence>
<dbReference type="EMBL" id="MVGT01002281">
    <property type="protein sequence ID" value="OVA08781.1"/>
    <property type="molecule type" value="Genomic_DNA"/>
</dbReference>
<evidence type="ECO:0000256" key="6">
    <source>
        <dbReference type="ARBA" id="ARBA00022989"/>
    </source>
</evidence>
<feature type="domain" description="Cytochrome b561" evidence="11">
    <location>
        <begin position="172"/>
        <end position="368"/>
    </location>
</feature>
<dbReference type="CDD" id="cd08760">
    <property type="entry name" value="Cyt_b561_FRRS1_like"/>
    <property type="match status" value="1"/>
</dbReference>
<evidence type="ECO:0000256" key="9">
    <source>
        <dbReference type="SAM" id="Phobius"/>
    </source>
</evidence>
<evidence type="ECO:0000313" key="12">
    <source>
        <dbReference type="EMBL" id="OVA08781.1"/>
    </source>
</evidence>
<evidence type="ECO:0000256" key="2">
    <source>
        <dbReference type="ARBA" id="ARBA00022448"/>
    </source>
</evidence>
<dbReference type="InterPro" id="IPR045265">
    <property type="entry name" value="AIR12_DOMON"/>
</dbReference>
<keyword evidence="5" id="KW-0249">Electron transport</keyword>
<comment type="caution">
    <text evidence="12">The sequence shown here is derived from an EMBL/GenBank/DDBJ whole genome shotgun (WGS) entry which is preliminary data.</text>
</comment>
<feature type="transmembrane region" description="Helical" evidence="9">
    <location>
        <begin position="344"/>
        <end position="365"/>
    </location>
</feature>
<feature type="transmembrane region" description="Helical" evidence="9">
    <location>
        <begin position="276"/>
        <end position="297"/>
    </location>
</feature>
<keyword evidence="14" id="KW-1185">Reference proteome</keyword>
<evidence type="ECO:0000259" key="11">
    <source>
        <dbReference type="PROSITE" id="PS50939"/>
    </source>
</evidence>
<feature type="domain" description="DOMON" evidence="10">
    <location>
        <begin position="39"/>
        <end position="165"/>
    </location>
</feature>
<sequence length="375" mass="42594">MPSLLLSITAHQTTSCNEAFSSLMKMRKNITQCKKLGTLGAELGWNYYNGTQNRNTIEIVFGARPGATTGWVAWGINPCPRPHMVGTRALIGFQQPNGSLVLKTYNITRETKIGCPLKPSEIDVKIDNQQIMYLQDTGFLIISATISLPPHEYNITRLNHVWQVGSMVKDMEPQMHSLTLHNVDSSETIDLISGKSRSGAGYRRQHVHGILNIVGWGTLLPIGMIIARYFKEFPVKYKGWFSLHVSCQISAYIIGTIGWVTGIWLGNASKDYVFRIHRIFGITVFTFTTLQVLALWLRPNVKDEYRKYWSIYHHFLGYGLIPVIIMNIFHGIDILRPAEKWKWAYVAILGVFGSSILVLEAFTWTKHILQSHRRS</sequence>
<dbReference type="PROSITE" id="PS50836">
    <property type="entry name" value="DOMON"/>
    <property type="match status" value="1"/>
</dbReference>
<dbReference type="CDD" id="cd09629">
    <property type="entry name" value="DOMON_CIL1_like"/>
    <property type="match status" value="1"/>
</dbReference>
<keyword evidence="8" id="KW-0408">Iron</keyword>
<proteinExistence type="predicted"/>
<feature type="binding site" description="axial binding residue" evidence="8">
    <location>
        <position position="208"/>
    </location>
    <ligand>
        <name>heme b</name>
        <dbReference type="ChEBI" id="CHEBI:60344"/>
        <label>1</label>
    </ligand>
    <ligandPart>
        <name>Fe</name>
        <dbReference type="ChEBI" id="CHEBI:18248"/>
    </ligandPart>
</feature>